<gene>
    <name evidence="2" type="ORF">FF36_03588</name>
</gene>
<reference evidence="2 3" key="2">
    <citation type="journal article" date="2016" name="Genome Announc.">
        <title>Permanent Draft Genome Sequences for Two Variants of Frankia sp. Strain CpI1, the First Frankia Strain Isolated from Root Nodules of Comptonia peregrina.</title>
        <authorList>
            <person name="Oshone R."/>
            <person name="Hurst S.G.IV."/>
            <person name="Abebe-Akele F."/>
            <person name="Simpson S."/>
            <person name="Morris K."/>
            <person name="Thomas W.K."/>
            <person name="Tisa L.S."/>
        </authorList>
    </citation>
    <scope>NUCLEOTIDE SEQUENCE [LARGE SCALE GENOMIC DNA]</scope>
    <source>
        <strain evidence="3">CpI1-S</strain>
    </source>
</reference>
<name>A0A0D8BD77_9ACTN</name>
<reference evidence="3" key="1">
    <citation type="submission" date="2015-02" db="EMBL/GenBank/DDBJ databases">
        <title>Draft Genome of Frankia sp. CpI1-S.</title>
        <authorList>
            <person name="Oshone R.T."/>
            <person name="Ngom M."/>
            <person name="Ghodhbane-Gtari F."/>
            <person name="Gtari M."/>
            <person name="Morris K."/>
            <person name="Thomas K."/>
            <person name="Sen A."/>
            <person name="Tisa L.S."/>
        </authorList>
    </citation>
    <scope>NUCLEOTIDE SEQUENCE [LARGE SCALE GENOMIC DNA]</scope>
    <source>
        <strain evidence="3">CpI1-S</strain>
    </source>
</reference>
<evidence type="ECO:0000313" key="3">
    <source>
        <dbReference type="Proteomes" id="UP000032545"/>
    </source>
</evidence>
<keyword evidence="3" id="KW-1185">Reference proteome</keyword>
<evidence type="ECO:0000256" key="1">
    <source>
        <dbReference type="SAM" id="MobiDB-lite"/>
    </source>
</evidence>
<proteinExistence type="predicted"/>
<dbReference type="RefSeq" id="WP_242419026.1">
    <property type="nucleotide sequence ID" value="NZ_JYFN01000027.1"/>
</dbReference>
<sequence>MKRQDSTVGAAGGTGVAGRVGAASGVGERPSRFYRFLLSVMGPAQLGSLAAPPRPVPPRVDICRSCGQPRDAHELERLADHTASRCPAGPARS</sequence>
<dbReference type="EMBL" id="JYFN01000027">
    <property type="protein sequence ID" value="KJE22156.1"/>
    <property type="molecule type" value="Genomic_DNA"/>
</dbReference>
<dbReference type="Proteomes" id="UP000032545">
    <property type="component" value="Unassembled WGS sequence"/>
</dbReference>
<comment type="caution">
    <text evidence="2">The sequence shown here is derived from an EMBL/GenBank/DDBJ whole genome shotgun (WGS) entry which is preliminary data.</text>
</comment>
<dbReference type="PATRIC" id="fig|1502723.3.peg.3039"/>
<evidence type="ECO:0000313" key="2">
    <source>
        <dbReference type="EMBL" id="KJE22156.1"/>
    </source>
</evidence>
<feature type="region of interest" description="Disordered" evidence="1">
    <location>
        <begin position="1"/>
        <end position="26"/>
    </location>
</feature>
<accession>A0A0D8BD77</accession>
<organism evidence="2 3">
    <name type="scientific">Frankia torreyi</name>
    <dbReference type="NCBI Taxonomy" id="1856"/>
    <lineage>
        <taxon>Bacteria</taxon>
        <taxon>Bacillati</taxon>
        <taxon>Actinomycetota</taxon>
        <taxon>Actinomycetes</taxon>
        <taxon>Frankiales</taxon>
        <taxon>Frankiaceae</taxon>
        <taxon>Frankia</taxon>
    </lineage>
</organism>
<protein>
    <submittedName>
        <fullName evidence="2">Uncharacterized protein</fullName>
    </submittedName>
</protein>
<dbReference type="AlphaFoldDB" id="A0A0D8BD77"/>